<evidence type="ECO:0000313" key="4">
    <source>
        <dbReference type="EMBL" id="KAF4339579.1"/>
    </source>
</evidence>
<dbReference type="EMBL" id="PVQB02000276">
    <property type="protein sequence ID" value="KAF4339579.1"/>
    <property type="molecule type" value="Genomic_DNA"/>
</dbReference>
<organism evidence="4 5">
    <name type="scientific">Fusarium beomiforme</name>
    <dbReference type="NCBI Taxonomy" id="44412"/>
    <lineage>
        <taxon>Eukaryota</taxon>
        <taxon>Fungi</taxon>
        <taxon>Dikarya</taxon>
        <taxon>Ascomycota</taxon>
        <taxon>Pezizomycotina</taxon>
        <taxon>Sordariomycetes</taxon>
        <taxon>Hypocreomycetidae</taxon>
        <taxon>Hypocreales</taxon>
        <taxon>Nectriaceae</taxon>
        <taxon>Fusarium</taxon>
        <taxon>Fusarium burgessii species complex</taxon>
    </lineage>
</organism>
<dbReference type="Pfam" id="PF00172">
    <property type="entry name" value="Zn_clus"/>
    <property type="match status" value="1"/>
</dbReference>
<protein>
    <recommendedName>
        <fullName evidence="3">Zn(2)-C6 fungal-type domain-containing protein</fullName>
    </recommendedName>
</protein>
<proteinExistence type="predicted"/>
<dbReference type="SUPFAM" id="SSF57701">
    <property type="entry name" value="Zn2/Cys6 DNA-binding domain"/>
    <property type="match status" value="1"/>
</dbReference>
<reference evidence="4" key="2">
    <citation type="submission" date="2020-02" db="EMBL/GenBank/DDBJ databases">
        <title>Identification and distribution of gene clusters putatively required for synthesis of sphingolipid metabolism inhibitors in phylogenetically diverse species of the filamentous fungus Fusarium.</title>
        <authorList>
            <person name="Kim H.-S."/>
            <person name="Busman M."/>
            <person name="Brown D.W."/>
            <person name="Divon H."/>
            <person name="Uhlig S."/>
            <person name="Proctor R.H."/>
        </authorList>
    </citation>
    <scope>NUCLEOTIDE SEQUENCE</scope>
    <source>
        <strain evidence="4">NRRL 25174</strain>
    </source>
</reference>
<feature type="region of interest" description="Disordered" evidence="2">
    <location>
        <begin position="1"/>
        <end position="32"/>
    </location>
</feature>
<dbReference type="InterPro" id="IPR036864">
    <property type="entry name" value="Zn2-C6_fun-type_DNA-bd_sf"/>
</dbReference>
<evidence type="ECO:0000256" key="1">
    <source>
        <dbReference type="ARBA" id="ARBA00023242"/>
    </source>
</evidence>
<dbReference type="GO" id="GO:0008270">
    <property type="term" value="F:zinc ion binding"/>
    <property type="evidence" value="ECO:0007669"/>
    <property type="project" value="InterPro"/>
</dbReference>
<evidence type="ECO:0000256" key="2">
    <source>
        <dbReference type="SAM" id="MobiDB-lite"/>
    </source>
</evidence>
<dbReference type="GO" id="GO:0000981">
    <property type="term" value="F:DNA-binding transcription factor activity, RNA polymerase II-specific"/>
    <property type="evidence" value="ECO:0007669"/>
    <property type="project" value="InterPro"/>
</dbReference>
<keyword evidence="5" id="KW-1185">Reference proteome</keyword>
<evidence type="ECO:0000313" key="5">
    <source>
        <dbReference type="Proteomes" id="UP000730481"/>
    </source>
</evidence>
<feature type="compositionally biased region" description="Polar residues" evidence="2">
    <location>
        <begin position="89"/>
        <end position="107"/>
    </location>
</feature>
<feature type="region of interest" description="Disordered" evidence="2">
    <location>
        <begin position="261"/>
        <end position="287"/>
    </location>
</feature>
<evidence type="ECO:0000259" key="3">
    <source>
        <dbReference type="PROSITE" id="PS50048"/>
    </source>
</evidence>
<dbReference type="PROSITE" id="PS50048">
    <property type="entry name" value="ZN2_CY6_FUNGAL_2"/>
    <property type="match status" value="1"/>
</dbReference>
<dbReference type="PANTHER" id="PTHR35392:SF5">
    <property type="entry name" value="ZN(2)-C6 FUNGAL-TYPE DOMAIN-CONTAINING PROTEIN"/>
    <property type="match status" value="1"/>
</dbReference>
<feature type="compositionally biased region" description="Low complexity" evidence="2">
    <location>
        <begin position="261"/>
        <end position="286"/>
    </location>
</feature>
<gene>
    <name evidence="4" type="ORF">FBEOM_6492</name>
</gene>
<dbReference type="PANTHER" id="PTHR35392">
    <property type="entry name" value="ZN(II)2CYS6 TRANSCRIPTION FACTOR (EUROFUNG)-RELATED-RELATED"/>
    <property type="match status" value="1"/>
</dbReference>
<dbReference type="CDD" id="cd00067">
    <property type="entry name" value="GAL4"/>
    <property type="match status" value="1"/>
</dbReference>
<keyword evidence="1" id="KW-0539">Nucleus</keyword>
<feature type="region of interest" description="Disordered" evidence="2">
    <location>
        <begin position="66"/>
        <end position="113"/>
    </location>
</feature>
<accession>A0A9P5AJ60</accession>
<dbReference type="Proteomes" id="UP000730481">
    <property type="component" value="Unassembled WGS sequence"/>
</dbReference>
<dbReference type="AlphaFoldDB" id="A0A9P5AJ60"/>
<dbReference type="InterPro" id="IPR052973">
    <property type="entry name" value="Fungal_sec-metab_reg_TF"/>
</dbReference>
<sequence length="556" mass="60946">MASVHSRQSPNSSISYDFESGPDDESWQYIDYTATGSGPSSIGFLSDPASGSLGSFTMVGNLHGTPSPFMPGNNTPSPYAAGNTPPPHTSANNSSPFMPGNTPSPTAASPPLLGEMDPNVFFAANASSFQAQTGTANTDIFTTTTDGGFTLPQDFLTPQQYLFSQQNTNQFQPQGLNGTMKRGMASPQGQGTDAAVDMTLMQNFPADMFSINSNEQVQVPQVDFNMQQPLQSDPNDPPWNPTNTRGNEAIFIMDDFNNSPSPVSNYSPSSMNSSKASSSGSKSPVSLPIRKVKVGKIEKKKKAEESGKFVIVTPNSISAHAGRDNPFECFEAMNRTSQRGRKGPLANATKENALQVRRRGACFCCHSRKVKCDMERPCKSCKKLMVHVPQVVCWQFNDFVSILFPVFIRGHLDSKEMAKFTKENIAGFHIQGVEQVCSVELFSGPRFRTVLAIQAKFFTPATTEVESHWQLHSVGMNRVELRANKAANIGVELDKPDERDNLKKRTKRYIQDLLTEPQFVEQVTDSLQSTYLPAKLLQIIKEYADETDASETLPNV</sequence>
<feature type="compositionally biased region" description="Polar residues" evidence="2">
    <location>
        <begin position="1"/>
        <end position="15"/>
    </location>
</feature>
<name>A0A9P5AJ60_9HYPO</name>
<comment type="caution">
    <text evidence="4">The sequence shown here is derived from an EMBL/GenBank/DDBJ whole genome shotgun (WGS) entry which is preliminary data.</text>
</comment>
<feature type="domain" description="Zn(2)-C6 fungal-type" evidence="3">
    <location>
        <begin position="361"/>
        <end position="393"/>
    </location>
</feature>
<dbReference type="InterPro" id="IPR001138">
    <property type="entry name" value="Zn2Cys6_DnaBD"/>
</dbReference>
<reference evidence="4" key="1">
    <citation type="journal article" date="2017" name="Mycologia">
        <title>Fusarium algeriense, sp. nov., a novel toxigenic crown rot pathogen of durum wheat from Algeria is nested in the Fusarium burgessii species complex.</title>
        <authorList>
            <person name="Laraba I."/>
            <person name="Keddad A."/>
            <person name="Boureghda H."/>
            <person name="Abdallah N."/>
            <person name="Vaughan M.M."/>
            <person name="Proctor R.H."/>
            <person name="Busman M."/>
            <person name="O'Donnell K."/>
        </authorList>
    </citation>
    <scope>NUCLEOTIDE SEQUENCE</scope>
    <source>
        <strain evidence="4">NRRL 25174</strain>
    </source>
</reference>
<dbReference type="OrthoDB" id="4226666at2759"/>